<accession>A0A644XQH2</accession>
<dbReference type="AlphaFoldDB" id="A0A644XQH2"/>
<protein>
    <recommendedName>
        <fullName evidence="1">SLH domain-containing protein</fullName>
    </recommendedName>
</protein>
<name>A0A644XQH2_9ZZZZ</name>
<dbReference type="Pfam" id="PF00395">
    <property type="entry name" value="SLH"/>
    <property type="match status" value="1"/>
</dbReference>
<dbReference type="EMBL" id="VSSQ01002623">
    <property type="protein sequence ID" value="MPM16493.1"/>
    <property type="molecule type" value="Genomic_DNA"/>
</dbReference>
<gene>
    <name evidence="2" type="ORF">SDC9_62874</name>
</gene>
<reference evidence="2" key="1">
    <citation type="submission" date="2019-08" db="EMBL/GenBank/DDBJ databases">
        <authorList>
            <person name="Kucharzyk K."/>
            <person name="Murdoch R.W."/>
            <person name="Higgins S."/>
            <person name="Loffler F."/>
        </authorList>
    </citation>
    <scope>NUCLEOTIDE SEQUENCE</scope>
</reference>
<proteinExistence type="predicted"/>
<evidence type="ECO:0000259" key="1">
    <source>
        <dbReference type="PROSITE" id="PS51272"/>
    </source>
</evidence>
<dbReference type="InterPro" id="IPR001119">
    <property type="entry name" value="SLH_dom"/>
</dbReference>
<dbReference type="PROSITE" id="PS51272">
    <property type="entry name" value="SLH"/>
    <property type="match status" value="1"/>
</dbReference>
<sequence>MISRLYDIDDDLKEKIVEEYEPSLKKMTNTLYSEWSFEYLSVIIELGVVSENGIEDMFAKKTIFQQATREEIAVLLTKAMMLGDEAQNLKVYTLPFADAAKISTSARPYVYVMYDKDIFTGDSNKNINPSNKITRAEIATLLDKAWKYIDENDVYPDFDDYVPTTSLNGIITKVSTGTAESYIYVKNDSEVESIVKINKDTAIYLNGKAVNIDKLKEDMLVKCKIDSERIAVKLEADSSTDVVRGIIYYVAYVAPAKITIIDEDDDKITYDMPTDVKVYLDGKEIALKELSKNDEVTLYIDNDKVYQINSISRIKKFNGTITAIDYNYPIVVKMKTKEGVIKSFTFNSDVDVTRNDKDSSFDQVRVGDEVTVTTEYDDMIAINTIAKEAEMSGTIKEIIIGDDNKIKIADEDGETTQYAVSNNVIITIGSNNATIYDLRVGYNVSVNTSGNEIVTIEAAQLQTAKSFSGKIIYINSTDKIIMMQNVKDNGQKELVYLTVTNNTKIFDTTGSTKYFKDLKEGENILSTAISQSGEYVAASIMIQ</sequence>
<organism evidence="2">
    <name type="scientific">bioreactor metagenome</name>
    <dbReference type="NCBI Taxonomy" id="1076179"/>
    <lineage>
        <taxon>unclassified sequences</taxon>
        <taxon>metagenomes</taxon>
        <taxon>ecological metagenomes</taxon>
    </lineage>
</organism>
<feature type="domain" description="SLH" evidence="1">
    <location>
        <begin position="93"/>
        <end position="156"/>
    </location>
</feature>
<evidence type="ECO:0000313" key="2">
    <source>
        <dbReference type="EMBL" id="MPM16493.1"/>
    </source>
</evidence>
<comment type="caution">
    <text evidence="2">The sequence shown here is derived from an EMBL/GenBank/DDBJ whole genome shotgun (WGS) entry which is preliminary data.</text>
</comment>